<dbReference type="eggNOG" id="COG3209">
    <property type="taxonomic scope" value="Bacteria"/>
</dbReference>
<evidence type="ECO:0000313" key="2">
    <source>
        <dbReference type="EMBL" id="KFF10115.1"/>
    </source>
</evidence>
<dbReference type="OrthoDB" id="9814627at2"/>
<sequence>MIKKLCTLLLLSIVSFGYSQAGIGANPQQSKESLFFPTSSEAYAFDKVGKLPMDLFNGKANISIPIYEVKMGEFTFPIQLSYNTGGIKQNEVSSSVGLGWALSIPNTVTKNVMGKDDEFTPVYFKDYNLALQHSSVSLSGDNDKKEVLQWLYEGVYDTKPDLFMYNLPTTGGSFILNNNIGYTIPHEETKIERSSGNSVFKITDTKNNRFWLSGKNSVTTRRAQVTPQISVNLYALDSLRTNTNDYIKIEYGKTLNYTEQAKYESKIILSDGIPPGYEPFPPVNTDPPVRTDQNTNREKLITKIIFKDGEVNFRYSDDDNLNTIAGEQYRKDINSSQGVALRRIIVKNKAGRIIKDISLNYSYFESNNVNKTYPDYRLKLMNVVNNLDNTKHSFTYNEEYPLPARNSNADDYWGYFNNNISGNSGLPNAVVAPQLGVYIPTEKLPTGRNKSTNPAYAQLGVLTSIQYPTGASKNLYYESNTLESSHSFMEDAYESLGGLGNDYDPVADIPLKNSAITVPLSAYADKPGAVFEAHFGNGCLNNGNGTGGPSEVTPTFCRGTVTVDNTSRTSTGAPFTYTFPVKPSPIQLKLIRSGDCGCQISLKVKYKKTVTSIDTQHVGGLRVKKVEDVDQNNISNVYNYSYLKFNAQTSSYSSGKLKQPFQFVKSFYRVTHPEPTMGMGADYIDKGYTIENSGNAYTSYNSSNIVTYSKVTEFNDLGEIVYEYNDGSGAGNVYTNTSQPYDSWRYGMPLKITYKKNGDTLRKETFKYEFNPIKNKLSGYNNVIDDQIAFGLDVDIVPYTVGYQFGNYLSTYQVDMRPIDIYGAKIEKKQSKTTEYFQNNKVIESVTDYNYSDTDVNKPITLRSTVNTLPSGESILTTYQYAHDKANQLLIGKNMIDTPLETQTTQTMGGVSKNISKTETIYPVSLPNASAGNLILPVAAKSYDLNNNTTAYTEVTYDRYDDKGNVTQYTTKNGMPVSIIWGYNKTLPIIKVEGALYDDIKGLRYVLSAISASNQDFADSTQEPVLLGTLYDVRVDAAFQNYQVSTYTYDSLLGVTSITPPSGIREVYKYDSANRLEKVVDANGKVLKEYQYHYKN</sequence>
<accession>A0A086A0A1</accession>
<dbReference type="EMBL" id="JPRH01000013">
    <property type="protein sequence ID" value="KFF10115.1"/>
    <property type="molecule type" value="Genomic_DNA"/>
</dbReference>
<dbReference type="Proteomes" id="UP000028705">
    <property type="component" value="Unassembled WGS sequence"/>
</dbReference>
<feature type="chain" id="PRO_5001802106" description="Sugar-binding protein" evidence="1">
    <location>
        <begin position="22"/>
        <end position="1096"/>
    </location>
</feature>
<protein>
    <recommendedName>
        <fullName evidence="4">Sugar-binding protein</fullName>
    </recommendedName>
</protein>
<proteinExistence type="predicted"/>
<keyword evidence="1" id="KW-0732">Signal</keyword>
<comment type="caution">
    <text evidence="2">The sequence shown here is derived from an EMBL/GenBank/DDBJ whole genome shotgun (WGS) entry which is preliminary data.</text>
</comment>
<keyword evidence="3" id="KW-1185">Reference proteome</keyword>
<evidence type="ECO:0000256" key="1">
    <source>
        <dbReference type="SAM" id="SignalP"/>
    </source>
</evidence>
<organism evidence="2 3">
    <name type="scientific">Chryseobacterium soli</name>
    <dbReference type="NCBI Taxonomy" id="445961"/>
    <lineage>
        <taxon>Bacteria</taxon>
        <taxon>Pseudomonadati</taxon>
        <taxon>Bacteroidota</taxon>
        <taxon>Flavobacteriia</taxon>
        <taxon>Flavobacteriales</taxon>
        <taxon>Weeksellaceae</taxon>
        <taxon>Chryseobacterium group</taxon>
        <taxon>Chryseobacterium</taxon>
    </lineage>
</organism>
<dbReference type="RefSeq" id="WP_034715261.1">
    <property type="nucleotide sequence ID" value="NZ_JPRH01000013.1"/>
</dbReference>
<gene>
    <name evidence="2" type="ORF">IW15_21505</name>
</gene>
<feature type="signal peptide" evidence="1">
    <location>
        <begin position="1"/>
        <end position="21"/>
    </location>
</feature>
<evidence type="ECO:0000313" key="3">
    <source>
        <dbReference type="Proteomes" id="UP000028705"/>
    </source>
</evidence>
<reference evidence="2 3" key="1">
    <citation type="submission" date="2014-07" db="EMBL/GenBank/DDBJ databases">
        <title>Genome of Chryseobacterium soli DSM 19298.</title>
        <authorList>
            <person name="Stropko S.J."/>
            <person name="Pipes S.E."/>
            <person name="Newman J."/>
        </authorList>
    </citation>
    <scope>NUCLEOTIDE SEQUENCE [LARGE SCALE GENOMIC DNA]</scope>
    <source>
        <strain evidence="2 3">DSM 19298</strain>
    </source>
</reference>
<name>A0A086A0A1_9FLAO</name>
<dbReference type="AlphaFoldDB" id="A0A086A0A1"/>
<evidence type="ECO:0008006" key="4">
    <source>
        <dbReference type="Google" id="ProtNLM"/>
    </source>
</evidence>
<dbReference type="Gene3D" id="2.180.10.10">
    <property type="entry name" value="RHS repeat-associated core"/>
    <property type="match status" value="1"/>
</dbReference>
<dbReference type="STRING" id="445961.IW15_21505"/>